<accession>A0A0V0TG50</accession>
<keyword evidence="1" id="KW-0472">Membrane</keyword>
<evidence type="ECO:0000256" key="1">
    <source>
        <dbReference type="SAM" id="Phobius"/>
    </source>
</evidence>
<gene>
    <name evidence="2" type="ORF">T05_11581</name>
</gene>
<protein>
    <submittedName>
        <fullName evidence="2">Uncharacterized protein</fullName>
    </submittedName>
</protein>
<keyword evidence="1" id="KW-0812">Transmembrane</keyword>
<comment type="caution">
    <text evidence="2">The sequence shown here is derived from an EMBL/GenBank/DDBJ whole genome shotgun (WGS) entry which is preliminary data.</text>
</comment>
<dbReference type="Proteomes" id="UP000055048">
    <property type="component" value="Unassembled WGS sequence"/>
</dbReference>
<name>A0A0V0TG50_9BILA</name>
<organism evidence="2 3">
    <name type="scientific">Trichinella murrelli</name>
    <dbReference type="NCBI Taxonomy" id="144512"/>
    <lineage>
        <taxon>Eukaryota</taxon>
        <taxon>Metazoa</taxon>
        <taxon>Ecdysozoa</taxon>
        <taxon>Nematoda</taxon>
        <taxon>Enoplea</taxon>
        <taxon>Dorylaimia</taxon>
        <taxon>Trichinellida</taxon>
        <taxon>Trichinellidae</taxon>
        <taxon>Trichinella</taxon>
    </lineage>
</organism>
<feature type="transmembrane region" description="Helical" evidence="1">
    <location>
        <begin position="20"/>
        <end position="40"/>
    </location>
</feature>
<dbReference type="EMBL" id="JYDJ01000286">
    <property type="protein sequence ID" value="KRX37978.1"/>
    <property type="molecule type" value="Genomic_DNA"/>
</dbReference>
<reference evidence="2 3" key="1">
    <citation type="submission" date="2015-01" db="EMBL/GenBank/DDBJ databases">
        <title>Evolution of Trichinella species and genotypes.</title>
        <authorList>
            <person name="Korhonen P.K."/>
            <person name="Edoardo P."/>
            <person name="Giuseppe L.R."/>
            <person name="Gasser R.B."/>
        </authorList>
    </citation>
    <scope>NUCLEOTIDE SEQUENCE [LARGE SCALE GENOMIC DNA]</scope>
    <source>
        <strain evidence="2">ISS417</strain>
    </source>
</reference>
<proteinExistence type="predicted"/>
<evidence type="ECO:0000313" key="2">
    <source>
        <dbReference type="EMBL" id="KRX37978.1"/>
    </source>
</evidence>
<sequence length="67" mass="7955">MKIQLLLQQRKKLRSFFNDILVELRFLLLFIMVALIFEAFSEKEFGGWRRGSRTTNQFGQAASRLFV</sequence>
<evidence type="ECO:0000313" key="3">
    <source>
        <dbReference type="Proteomes" id="UP000055048"/>
    </source>
</evidence>
<dbReference type="AlphaFoldDB" id="A0A0V0TG50"/>
<keyword evidence="1" id="KW-1133">Transmembrane helix</keyword>
<keyword evidence="3" id="KW-1185">Reference proteome</keyword>